<protein>
    <submittedName>
        <fullName evidence="2">DUF2780 domain-containing protein</fullName>
    </submittedName>
</protein>
<dbReference type="InterPro" id="IPR021302">
    <property type="entry name" value="DUF2780_VcgC/VcgE"/>
</dbReference>
<organism evidence="2 3">
    <name type="scientific">Pseudomonas schmalbachii</name>
    <dbReference type="NCBI Taxonomy" id="2816993"/>
    <lineage>
        <taxon>Bacteria</taxon>
        <taxon>Pseudomonadati</taxon>
        <taxon>Pseudomonadota</taxon>
        <taxon>Gammaproteobacteria</taxon>
        <taxon>Pseudomonadales</taxon>
        <taxon>Pseudomonadaceae</taxon>
        <taxon>Pseudomonas</taxon>
    </lineage>
</organism>
<gene>
    <name evidence="2" type="ORF">JFY56_21745</name>
</gene>
<dbReference type="Pfam" id="PF11075">
    <property type="entry name" value="DUF2780"/>
    <property type="match status" value="1"/>
</dbReference>
<feature type="chain" id="PRO_5045205593" evidence="1">
    <location>
        <begin position="23"/>
        <end position="173"/>
    </location>
</feature>
<comment type="caution">
    <text evidence="2">The sequence shown here is derived from an EMBL/GenBank/DDBJ whole genome shotgun (WGS) entry which is preliminary data.</text>
</comment>
<evidence type="ECO:0000313" key="2">
    <source>
        <dbReference type="EMBL" id="MBO3277847.1"/>
    </source>
</evidence>
<sequence>MTATPRFALAIAALLAASSVFAYGLGDAAKAVSGATGGSVAQVATTPEASGLLSALTGQLGVTDQQALGGTGALLGLAKNKLSGTDYSQLLNAVPGLDKLAGGNALGGSLGNLGGSALGNVSSMADVNKAFGALGMDQGMTGKFAGVLLDYLGKQGAGGDLLGSLGSLWGVGG</sequence>
<feature type="signal peptide" evidence="1">
    <location>
        <begin position="1"/>
        <end position="22"/>
    </location>
</feature>
<evidence type="ECO:0000256" key="1">
    <source>
        <dbReference type="SAM" id="SignalP"/>
    </source>
</evidence>
<proteinExistence type="predicted"/>
<accession>A0ABS3TW07</accession>
<evidence type="ECO:0000313" key="3">
    <source>
        <dbReference type="Proteomes" id="UP000669060"/>
    </source>
</evidence>
<keyword evidence="3" id="KW-1185">Reference proteome</keyword>
<reference evidence="2 3" key="1">
    <citation type="submission" date="2020-12" db="EMBL/GenBank/DDBJ databases">
        <title>Pseudomonas schmalbachii sp. nov. isolated from millipede gut.</title>
        <authorList>
            <person name="Shelomi M."/>
        </authorList>
    </citation>
    <scope>NUCLEOTIDE SEQUENCE [LARGE SCALE GENOMIC DNA]</scope>
    <source>
        <strain evidence="2 3">Milli4</strain>
    </source>
</reference>
<name>A0ABS3TW07_9PSED</name>
<dbReference type="Proteomes" id="UP000669060">
    <property type="component" value="Unassembled WGS sequence"/>
</dbReference>
<dbReference type="RefSeq" id="WP_208316241.1">
    <property type="nucleotide sequence ID" value="NZ_JAELYA010000010.1"/>
</dbReference>
<dbReference type="EMBL" id="JAELYA010000010">
    <property type="protein sequence ID" value="MBO3277847.1"/>
    <property type="molecule type" value="Genomic_DNA"/>
</dbReference>
<keyword evidence="1" id="KW-0732">Signal</keyword>